<feature type="compositionally biased region" description="Basic and acidic residues" evidence="3">
    <location>
        <begin position="920"/>
        <end position="929"/>
    </location>
</feature>
<feature type="region of interest" description="Disordered" evidence="3">
    <location>
        <begin position="441"/>
        <end position="467"/>
    </location>
</feature>
<name>A0A803MUY7_CHEQI</name>
<feature type="compositionally biased region" description="Polar residues" evidence="3">
    <location>
        <begin position="896"/>
        <end position="906"/>
    </location>
</feature>
<proteinExistence type="inferred from homology"/>
<reference evidence="4" key="2">
    <citation type="submission" date="2021-03" db="UniProtKB">
        <authorList>
            <consortium name="EnsemblPlants"/>
        </authorList>
    </citation>
    <scope>IDENTIFICATION</scope>
</reference>
<dbReference type="PROSITE" id="PS50096">
    <property type="entry name" value="IQ"/>
    <property type="match status" value="2"/>
</dbReference>
<feature type="compositionally biased region" description="Basic and acidic residues" evidence="3">
    <location>
        <begin position="84"/>
        <end position="96"/>
    </location>
</feature>
<feature type="compositionally biased region" description="Basic and acidic residues" evidence="3">
    <location>
        <begin position="885"/>
        <end position="895"/>
    </location>
</feature>
<dbReference type="AlphaFoldDB" id="A0A803MUY7"/>
<dbReference type="InterPro" id="IPR000048">
    <property type="entry name" value="IQ_motif_EF-hand-BS"/>
</dbReference>
<evidence type="ECO:0000256" key="3">
    <source>
        <dbReference type="SAM" id="MobiDB-lite"/>
    </source>
</evidence>
<feature type="compositionally biased region" description="Polar residues" evidence="3">
    <location>
        <begin position="940"/>
        <end position="961"/>
    </location>
</feature>
<feature type="compositionally biased region" description="Polar residues" evidence="3">
    <location>
        <begin position="763"/>
        <end position="781"/>
    </location>
</feature>
<evidence type="ECO:0000256" key="1">
    <source>
        <dbReference type="ARBA" id="ARBA00022860"/>
    </source>
</evidence>
<feature type="compositionally biased region" description="Polar residues" evidence="3">
    <location>
        <begin position="54"/>
        <end position="63"/>
    </location>
</feature>
<evidence type="ECO:0000313" key="5">
    <source>
        <dbReference type="Proteomes" id="UP000596660"/>
    </source>
</evidence>
<feature type="region of interest" description="Disordered" evidence="3">
    <location>
        <begin position="20"/>
        <end position="96"/>
    </location>
</feature>
<feature type="compositionally biased region" description="Acidic residues" evidence="3">
    <location>
        <begin position="256"/>
        <end position="267"/>
    </location>
</feature>
<feature type="compositionally biased region" description="Basic and acidic residues" evidence="3">
    <location>
        <begin position="23"/>
        <end position="39"/>
    </location>
</feature>
<dbReference type="OMA" id="NDANSEP"/>
<protein>
    <recommendedName>
        <fullName evidence="6">DUF4005 domain-containing protein</fullName>
    </recommendedName>
</protein>
<dbReference type="Gramene" id="AUR62035714-RA">
    <property type="protein sequence ID" value="AUR62035714-RA:cds"/>
    <property type="gene ID" value="AUR62035714"/>
</dbReference>
<feature type="region of interest" description="Disordered" evidence="3">
    <location>
        <begin position="743"/>
        <end position="989"/>
    </location>
</feature>
<dbReference type="PANTHER" id="PTHR32295">
    <property type="entry name" value="IQ-DOMAIN 5-RELATED"/>
    <property type="match status" value="1"/>
</dbReference>
<feature type="region of interest" description="Disordered" evidence="3">
    <location>
        <begin position="664"/>
        <end position="687"/>
    </location>
</feature>
<reference evidence="4" key="1">
    <citation type="journal article" date="2017" name="Nature">
        <title>The genome of Chenopodium quinoa.</title>
        <authorList>
            <person name="Jarvis D.E."/>
            <person name="Ho Y.S."/>
            <person name="Lightfoot D.J."/>
            <person name="Schmoeckel S.M."/>
            <person name="Li B."/>
            <person name="Borm T.J.A."/>
            <person name="Ohyanagi H."/>
            <person name="Mineta K."/>
            <person name="Michell C.T."/>
            <person name="Saber N."/>
            <person name="Kharbatia N.M."/>
            <person name="Rupper R.R."/>
            <person name="Sharp A.R."/>
            <person name="Dally N."/>
            <person name="Boughton B.A."/>
            <person name="Woo Y.H."/>
            <person name="Gao G."/>
            <person name="Schijlen E.G.W.M."/>
            <person name="Guo X."/>
            <person name="Momin A.A."/>
            <person name="Negrao S."/>
            <person name="Al-Babili S."/>
            <person name="Gehring C."/>
            <person name="Roessner U."/>
            <person name="Jung C."/>
            <person name="Murphy K."/>
            <person name="Arold S.T."/>
            <person name="Gojobori T."/>
            <person name="van der Linden C.G."/>
            <person name="van Loo E.N."/>
            <person name="Jellen E.N."/>
            <person name="Maughan P.J."/>
            <person name="Tester M."/>
        </authorList>
    </citation>
    <scope>NUCLEOTIDE SEQUENCE [LARGE SCALE GENOMIC DNA]</scope>
    <source>
        <strain evidence="4">cv. PI 614886</strain>
    </source>
</reference>
<keyword evidence="1" id="KW-0112">Calmodulin-binding</keyword>
<evidence type="ECO:0008006" key="6">
    <source>
        <dbReference type="Google" id="ProtNLM"/>
    </source>
</evidence>
<feature type="region of interest" description="Disordered" evidence="3">
    <location>
        <begin position="203"/>
        <end position="299"/>
    </location>
</feature>
<dbReference type="Pfam" id="PF00612">
    <property type="entry name" value="IQ"/>
    <property type="match status" value="2"/>
</dbReference>
<feature type="compositionally biased region" description="Basic residues" evidence="3">
    <location>
        <begin position="40"/>
        <end position="51"/>
    </location>
</feature>
<feature type="compositionally biased region" description="Low complexity" evidence="3">
    <location>
        <begin position="910"/>
        <end position="919"/>
    </location>
</feature>
<evidence type="ECO:0000313" key="4">
    <source>
        <dbReference type="EnsemblPlants" id="AUR62035714-RA:cds"/>
    </source>
</evidence>
<dbReference type="Gene3D" id="1.20.5.190">
    <property type="match status" value="1"/>
</dbReference>
<dbReference type="EnsemblPlants" id="AUR62035714-RA">
    <property type="protein sequence ID" value="AUR62035714-RA:cds"/>
    <property type="gene ID" value="AUR62035714"/>
</dbReference>
<dbReference type="GO" id="GO:0005516">
    <property type="term" value="F:calmodulin binding"/>
    <property type="evidence" value="ECO:0007669"/>
    <property type="project" value="UniProtKB-KW"/>
</dbReference>
<feature type="compositionally biased region" description="Polar residues" evidence="3">
    <location>
        <begin position="850"/>
        <end position="865"/>
    </location>
</feature>
<keyword evidence="5" id="KW-1185">Reference proteome</keyword>
<feature type="compositionally biased region" description="Polar residues" evidence="3">
    <location>
        <begin position="792"/>
        <end position="823"/>
    </location>
</feature>
<sequence length="1032" mass="112335">MGKSSSSSCLKIIVCGGDAAENDDVHSSSEAKTPNDKRGWSFRKRSGRHRVLGNNVNSETTTLPEKETPQAGSINFQAPVKPTSADEKPQLPRPVDEISKAVVASENDNELKTSLVVVTSENGSTREESKVIQDQDAFQSVSNKTSAEYKVPDADVVSEFDSKETSAESKMADAVVISEYDSKETSAESNMADAAVVSGYDSKETAAESKMADAAVVSEYDSKETSAESEMADAVVGSEHDNKETSAEYKVVEAVDVSENESNDTSDESSIASESSETKDSSIKSDEPKLSESEVTSETACNDSLIMDETVAIIIQTAVRGFLARRTFVQLKSAVKLQAVIHGHLVRRNAVETLHCIKAIVKVQSLVRARSSKSLGQKTKPNDAQFSIVKLLQNSFTRQLLESTSKPKSLNIRCDPMKPNSAWSWLERWMDVSTSEVAEKLEPSEEPDNLNEAQKSALQADDKSSPPVFCDSLDSSFSMRDREESVETEDIADDVTIGDTCSGCPLSTDFMIEQSHLQKQDTLYEDVASAEIESSALEITHTKEEPVLDDIPATLATEIQQPKLSMKRSATSELNDEGKKFVYGSRKSSNPAFIAAHSKFEELTSSGNSEKLNVLSDQDVESEPYVNLAPSLEGVKKRNKSSDVEASETLDPRIHVARSECGTELSISSTLDSPDRSDMENAEALPEVRFLEETSCLPGGEKQDDAMLSNCVTDVPSTLTEQGEFNESNGVFVDPVAVEASPQVDQILETKESDVQSDIAPVSSETKTDSSTVKQNHQENGCSVPIEHEPSTGRQTYKLSPEASPQSHKTISESQGTPSSQASVKGKRNKIERHGSNKKRNPPSAEKRSPLNTNVDSGARSSTENLPKDHKSAKRRNSFGSTKSDIADQESRDSSSRLPSYMQATESARAKASSSPRSSPDVHDKLDYSKKRHSLPATGRQGSPHINRSASESAKANGSHPSNDEDILEEEADQKTTEPEISQDEFNGGDAVEVEYDSEELRSLQGSNDEVDPNPTFILRLISRERFVLLKG</sequence>
<dbReference type="SMART" id="SM00015">
    <property type="entry name" value="IQ"/>
    <property type="match status" value="2"/>
</dbReference>
<comment type="similarity">
    <text evidence="2">Belongs to the IQD family.</text>
</comment>
<accession>A0A803MUY7</accession>
<feature type="compositionally biased region" description="Basic residues" evidence="3">
    <location>
        <begin position="825"/>
        <end position="841"/>
    </location>
</feature>
<evidence type="ECO:0000256" key="2">
    <source>
        <dbReference type="ARBA" id="ARBA00024341"/>
    </source>
</evidence>
<dbReference type="Proteomes" id="UP000596660">
    <property type="component" value="Unplaced"/>
</dbReference>
<feature type="compositionally biased region" description="Basic and acidic residues" evidence="3">
    <location>
        <begin position="238"/>
        <end position="253"/>
    </location>
</feature>
<feature type="compositionally biased region" description="Basic and acidic residues" evidence="3">
    <location>
        <begin position="276"/>
        <end position="292"/>
    </location>
</feature>
<dbReference type="PANTHER" id="PTHR32295:SF154">
    <property type="entry name" value="PROTEIN IQ-DOMAIN 32"/>
    <property type="match status" value="1"/>
</dbReference>
<organism evidence="4 5">
    <name type="scientific">Chenopodium quinoa</name>
    <name type="common">Quinoa</name>
    <dbReference type="NCBI Taxonomy" id="63459"/>
    <lineage>
        <taxon>Eukaryota</taxon>
        <taxon>Viridiplantae</taxon>
        <taxon>Streptophyta</taxon>
        <taxon>Embryophyta</taxon>
        <taxon>Tracheophyta</taxon>
        <taxon>Spermatophyta</taxon>
        <taxon>Magnoliopsida</taxon>
        <taxon>eudicotyledons</taxon>
        <taxon>Gunneridae</taxon>
        <taxon>Pentapetalae</taxon>
        <taxon>Caryophyllales</taxon>
        <taxon>Chenopodiaceae</taxon>
        <taxon>Chenopodioideae</taxon>
        <taxon>Atripliceae</taxon>
        <taxon>Chenopodium</taxon>
    </lineage>
</organism>